<name>A0A7M2WWW9_9BACT</name>
<dbReference type="GO" id="GO:0071966">
    <property type="term" value="P:fungal-type cell wall polysaccharide metabolic process"/>
    <property type="evidence" value="ECO:0007669"/>
    <property type="project" value="TreeGrafter"/>
</dbReference>
<gene>
    <name evidence="2" type="ORF">IPV69_00525</name>
</gene>
<organism evidence="2 3">
    <name type="scientific">Humisphaera borealis</name>
    <dbReference type="NCBI Taxonomy" id="2807512"/>
    <lineage>
        <taxon>Bacteria</taxon>
        <taxon>Pseudomonadati</taxon>
        <taxon>Planctomycetota</taxon>
        <taxon>Phycisphaerae</taxon>
        <taxon>Tepidisphaerales</taxon>
        <taxon>Tepidisphaeraceae</taxon>
        <taxon>Humisphaera</taxon>
    </lineage>
</organism>
<sequence length="349" mass="38324">MTKIPLLLLCGLIGGVVLTARVGWSNATVPVLAPVLAPAAAVKRFTPEQVRLPGKKGVGFPLPPRDASGRKPAENDAFRKTSLLRAAALDVSWNYSWNLHLADEQPKEREFMPMVFGGKWLGNPKAVNKLSEQLTAELGPLVRSGRVKRLLGPNEPDHKEQGNMTVEQTLALWPTLEALGVPLCSPACANTEGTEAADPANQGVGGNWMPAFMAEVDKRELRVDYIGTHGYPGPNAEAFKTKLKRIHEKYGGRPLLITEFAVADWKTGGDIAKHRYTQAQVLAFMKDVVPWMERQKWIAGYAWFPFEADSPQGTSSALFDAKDKLTALGRFYRSVTPENPDGDRTIRAE</sequence>
<dbReference type="PANTHER" id="PTHR34154">
    <property type="entry name" value="ALKALI-SENSITIVE LINKAGE PROTEIN 1"/>
    <property type="match status" value="1"/>
</dbReference>
<proteinExistence type="predicted"/>
<accession>A0A7M2WWW9</accession>
<dbReference type="Gene3D" id="3.20.20.80">
    <property type="entry name" value="Glycosidases"/>
    <property type="match status" value="1"/>
</dbReference>
<dbReference type="InterPro" id="IPR017853">
    <property type="entry name" value="GH"/>
</dbReference>
<dbReference type="KEGG" id="hbs:IPV69_00525"/>
<dbReference type="EMBL" id="CP063458">
    <property type="protein sequence ID" value="QOV89893.1"/>
    <property type="molecule type" value="Genomic_DNA"/>
</dbReference>
<evidence type="ECO:0000313" key="2">
    <source>
        <dbReference type="EMBL" id="QOV89893.1"/>
    </source>
</evidence>
<dbReference type="PANTHER" id="PTHR34154:SF3">
    <property type="entry name" value="ALKALI-SENSITIVE LINKAGE PROTEIN 1"/>
    <property type="match status" value="1"/>
</dbReference>
<evidence type="ECO:0000313" key="3">
    <source>
        <dbReference type="Proteomes" id="UP000593765"/>
    </source>
</evidence>
<dbReference type="InterPro" id="IPR024655">
    <property type="entry name" value="Asl1_glyco_hydro_catalytic"/>
</dbReference>
<protein>
    <recommendedName>
        <fullName evidence="1">Asl1-like glycosyl hydrolase catalytic domain-containing protein</fullName>
    </recommendedName>
</protein>
<dbReference type="SUPFAM" id="SSF51445">
    <property type="entry name" value="(Trans)glycosidases"/>
    <property type="match status" value="1"/>
</dbReference>
<reference evidence="2 3" key="1">
    <citation type="submission" date="2020-10" db="EMBL/GenBank/DDBJ databases">
        <title>Wide distribution of Phycisphaera-like planctomycetes from WD2101 soil group in peatlands and genome analysis of the first cultivated representative.</title>
        <authorList>
            <person name="Dedysh S.N."/>
            <person name="Beletsky A.V."/>
            <person name="Ivanova A."/>
            <person name="Kulichevskaya I.S."/>
            <person name="Suzina N.E."/>
            <person name="Philippov D.A."/>
            <person name="Rakitin A.L."/>
            <person name="Mardanov A.V."/>
            <person name="Ravin N.V."/>
        </authorList>
    </citation>
    <scope>NUCLEOTIDE SEQUENCE [LARGE SCALE GENOMIC DNA]</scope>
    <source>
        <strain evidence="2 3">M1803</strain>
    </source>
</reference>
<evidence type="ECO:0000259" key="1">
    <source>
        <dbReference type="Pfam" id="PF11790"/>
    </source>
</evidence>
<dbReference type="AlphaFoldDB" id="A0A7M2WWW9"/>
<dbReference type="RefSeq" id="WP_206292954.1">
    <property type="nucleotide sequence ID" value="NZ_CP063458.1"/>
</dbReference>
<dbReference type="InterPro" id="IPR053183">
    <property type="entry name" value="ASL1"/>
</dbReference>
<dbReference type="Pfam" id="PF11790">
    <property type="entry name" value="Glyco_hydro_cc"/>
    <property type="match status" value="1"/>
</dbReference>
<keyword evidence="3" id="KW-1185">Reference proteome</keyword>
<feature type="domain" description="Asl1-like glycosyl hydrolase catalytic" evidence="1">
    <location>
        <begin position="84"/>
        <end position="332"/>
    </location>
</feature>
<dbReference type="Proteomes" id="UP000593765">
    <property type="component" value="Chromosome"/>
</dbReference>